<dbReference type="Proteomes" id="UP000190037">
    <property type="component" value="Unassembled WGS sequence"/>
</dbReference>
<dbReference type="GO" id="GO:0016787">
    <property type="term" value="F:hydrolase activity"/>
    <property type="evidence" value="ECO:0007669"/>
    <property type="project" value="UniProtKB-KW"/>
</dbReference>
<dbReference type="PANTHER" id="PTHR16222">
    <property type="entry name" value="ADP-RIBOSYLGLYCOHYDROLASE"/>
    <property type="match status" value="1"/>
</dbReference>
<sequence>MDRTRRVANAARSLHGLALGDAFGEQWFGYRGAELTERLTRRIAPQARLWYWTDDTAMALSLLRILHLRDVVDQDALAAHFAASYEADPYRGYGPSMHGVLRAIHEGEPWREVTRRQFEGQGSWGNGAAMRVAPLGAWFADDGLVVVAAEAERSAETTHAHPEAVAGAVAAALATGGRGEAAPDPVEFLAEVAGHTPESDVAAGLRAASRLPAHSSVRHAVSVLGNGSRISAPDTVPFALWTAAHHPDSLTEALWHTATGGGDIDTTCAITAGVVASRTGTTDIPKSWITAREPLPTWVDTGSTSAPPR</sequence>
<feature type="binding site" evidence="1">
    <location>
        <position position="263"/>
    </location>
    <ligand>
        <name>Mg(2+)</name>
        <dbReference type="ChEBI" id="CHEBI:18420"/>
        <label>1</label>
    </ligand>
</feature>
<keyword evidence="1" id="KW-0479">Metal-binding</keyword>
<keyword evidence="2" id="KW-0378">Hydrolase</keyword>
<dbReference type="PANTHER" id="PTHR16222:SF12">
    <property type="entry name" value="ADP-RIBOSYLGLYCOHYDROLASE-RELATED"/>
    <property type="match status" value="1"/>
</dbReference>
<keyword evidence="3" id="KW-1185">Reference proteome</keyword>
<comment type="caution">
    <text evidence="2">The sequence shown here is derived from an EMBL/GenBank/DDBJ whole genome shotgun (WGS) entry which is preliminary data.</text>
</comment>
<dbReference type="RefSeq" id="WP_078975641.1">
    <property type="nucleotide sequence ID" value="NZ_MWQN01000001.1"/>
</dbReference>
<evidence type="ECO:0000256" key="1">
    <source>
        <dbReference type="PIRSR" id="PIRSR605502-1"/>
    </source>
</evidence>
<feature type="binding site" evidence="1">
    <location>
        <position position="53"/>
    </location>
    <ligand>
        <name>Mg(2+)</name>
        <dbReference type="ChEBI" id="CHEBI:18420"/>
        <label>1</label>
    </ligand>
</feature>
<dbReference type="SUPFAM" id="SSF101478">
    <property type="entry name" value="ADP-ribosylglycohydrolase"/>
    <property type="match status" value="1"/>
</dbReference>
<organism evidence="2 3">
    <name type="scientific">Embleya scabrispora</name>
    <dbReference type="NCBI Taxonomy" id="159449"/>
    <lineage>
        <taxon>Bacteria</taxon>
        <taxon>Bacillati</taxon>
        <taxon>Actinomycetota</taxon>
        <taxon>Actinomycetes</taxon>
        <taxon>Kitasatosporales</taxon>
        <taxon>Streptomycetaceae</taxon>
        <taxon>Embleya</taxon>
    </lineage>
</organism>
<dbReference type="EMBL" id="MWQN01000001">
    <property type="protein sequence ID" value="OPC81341.1"/>
    <property type="molecule type" value="Genomic_DNA"/>
</dbReference>
<feature type="binding site" evidence="1">
    <location>
        <position position="54"/>
    </location>
    <ligand>
        <name>Mg(2+)</name>
        <dbReference type="ChEBI" id="CHEBI:18420"/>
        <label>1</label>
    </ligand>
</feature>
<dbReference type="Pfam" id="PF03747">
    <property type="entry name" value="ADP_ribosyl_GH"/>
    <property type="match status" value="1"/>
</dbReference>
<feature type="binding site" evidence="1">
    <location>
        <position position="55"/>
    </location>
    <ligand>
        <name>Mg(2+)</name>
        <dbReference type="ChEBI" id="CHEBI:18420"/>
        <label>1</label>
    </ligand>
</feature>
<accession>A0A1T3NXE6</accession>
<keyword evidence="1" id="KW-0460">Magnesium</keyword>
<evidence type="ECO:0000313" key="2">
    <source>
        <dbReference type="EMBL" id="OPC81341.1"/>
    </source>
</evidence>
<dbReference type="AlphaFoldDB" id="A0A1T3NXE6"/>
<dbReference type="GO" id="GO:0046872">
    <property type="term" value="F:metal ion binding"/>
    <property type="evidence" value="ECO:0007669"/>
    <property type="project" value="UniProtKB-KW"/>
</dbReference>
<feature type="binding site" evidence="1">
    <location>
        <position position="266"/>
    </location>
    <ligand>
        <name>Mg(2+)</name>
        <dbReference type="ChEBI" id="CHEBI:18420"/>
        <label>1</label>
    </ligand>
</feature>
<dbReference type="STRING" id="159449.B4N89_10635"/>
<dbReference type="Gene3D" id="1.10.4080.10">
    <property type="entry name" value="ADP-ribosylation/Crystallin J1"/>
    <property type="match status" value="1"/>
</dbReference>
<reference evidence="2 3" key="1">
    <citation type="submission" date="2017-03" db="EMBL/GenBank/DDBJ databases">
        <title>Draft genome sequence of Streptomyces scabrisporus NF3, endophyte isolated from Amphipterygium adstringens.</title>
        <authorList>
            <person name="Vazquez M."/>
            <person name="Ceapa C.D."/>
            <person name="Rodriguez Luna D."/>
            <person name="Sanchez Esquivel S."/>
        </authorList>
    </citation>
    <scope>NUCLEOTIDE SEQUENCE [LARGE SCALE GENOMIC DNA]</scope>
    <source>
        <strain evidence="2 3">NF3</strain>
    </source>
</reference>
<protein>
    <submittedName>
        <fullName evidence="2">Hydrolase</fullName>
    </submittedName>
</protein>
<proteinExistence type="predicted"/>
<dbReference type="InterPro" id="IPR036705">
    <property type="entry name" value="Ribosyl_crysJ1_sf"/>
</dbReference>
<dbReference type="OrthoDB" id="9798107at2"/>
<name>A0A1T3NXE6_9ACTN</name>
<feature type="binding site" evidence="1">
    <location>
        <position position="265"/>
    </location>
    <ligand>
        <name>Mg(2+)</name>
        <dbReference type="ChEBI" id="CHEBI:18420"/>
        <label>1</label>
    </ligand>
</feature>
<dbReference type="InterPro" id="IPR050792">
    <property type="entry name" value="ADP-ribosylglycohydrolase"/>
</dbReference>
<gene>
    <name evidence="2" type="ORF">B4N89_10635</name>
</gene>
<evidence type="ECO:0000313" key="3">
    <source>
        <dbReference type="Proteomes" id="UP000190037"/>
    </source>
</evidence>
<dbReference type="InterPro" id="IPR005502">
    <property type="entry name" value="Ribosyl_crysJ1"/>
</dbReference>
<comment type="cofactor">
    <cofactor evidence="1">
        <name>Mg(2+)</name>
        <dbReference type="ChEBI" id="CHEBI:18420"/>
    </cofactor>
    <text evidence="1">Binds 2 magnesium ions per subunit.</text>
</comment>